<dbReference type="InterPro" id="IPR001900">
    <property type="entry name" value="RNase_II/R"/>
</dbReference>
<keyword evidence="4 8" id="KW-0540">Nuclease</keyword>
<comment type="function">
    <text evidence="8">3'-5' exoribonuclease that releases 5'-nucleoside monophosphates and is involved in maturation of structured RNAs.</text>
</comment>
<evidence type="ECO:0000256" key="8">
    <source>
        <dbReference type="HAMAP-Rule" id="MF_01895"/>
    </source>
</evidence>
<evidence type="ECO:0000313" key="11">
    <source>
        <dbReference type="EMBL" id="RIH87337.1"/>
    </source>
</evidence>
<dbReference type="GO" id="GO:0008859">
    <property type="term" value="F:exoribonuclease II activity"/>
    <property type="evidence" value="ECO:0007669"/>
    <property type="project" value="UniProtKB-UniRule"/>
</dbReference>
<evidence type="ECO:0000256" key="4">
    <source>
        <dbReference type="ARBA" id="ARBA00022722"/>
    </source>
</evidence>
<dbReference type="InterPro" id="IPR022966">
    <property type="entry name" value="RNase_II/R_CS"/>
</dbReference>
<keyword evidence="6 8" id="KW-0269">Exonuclease</keyword>
<evidence type="ECO:0000256" key="5">
    <source>
        <dbReference type="ARBA" id="ARBA00022801"/>
    </source>
</evidence>
<dbReference type="Gene3D" id="2.40.50.140">
    <property type="entry name" value="Nucleic acid-binding proteins"/>
    <property type="match status" value="2"/>
</dbReference>
<dbReference type="Pfam" id="PF17876">
    <property type="entry name" value="CSD2"/>
    <property type="match status" value="1"/>
</dbReference>
<dbReference type="InterPro" id="IPR040476">
    <property type="entry name" value="CSD2"/>
</dbReference>
<dbReference type="InterPro" id="IPR011129">
    <property type="entry name" value="CSD"/>
</dbReference>
<dbReference type="CDD" id="cd04471">
    <property type="entry name" value="S1_RNase_R"/>
    <property type="match status" value="1"/>
</dbReference>
<evidence type="ECO:0000256" key="7">
    <source>
        <dbReference type="ARBA" id="ARBA00022884"/>
    </source>
</evidence>
<dbReference type="InterPro" id="IPR004476">
    <property type="entry name" value="RNase_II/RNase_R"/>
</dbReference>
<comment type="catalytic activity">
    <reaction evidence="1 8">
        <text>Exonucleolytic cleavage in the 3'- to 5'-direction to yield nucleoside 5'-phosphates.</text>
        <dbReference type="EC" id="3.1.13.1"/>
    </reaction>
</comment>
<proteinExistence type="inferred from homology"/>
<comment type="caution">
    <text evidence="11">The sequence shown here is derived from an EMBL/GenBank/DDBJ whole genome shotgun (WGS) entry which is preliminary data.</text>
</comment>
<dbReference type="NCBIfam" id="TIGR00358">
    <property type="entry name" value="3_prime_RNase"/>
    <property type="match status" value="1"/>
</dbReference>
<dbReference type="GO" id="GO:0003723">
    <property type="term" value="F:RNA binding"/>
    <property type="evidence" value="ECO:0007669"/>
    <property type="project" value="UniProtKB-UniRule"/>
</dbReference>
<dbReference type="NCBIfam" id="TIGR02063">
    <property type="entry name" value="RNase_R"/>
    <property type="match status" value="1"/>
</dbReference>
<evidence type="ECO:0000256" key="2">
    <source>
        <dbReference type="ARBA" id="ARBA00004496"/>
    </source>
</evidence>
<dbReference type="SMART" id="SM00357">
    <property type="entry name" value="CSP"/>
    <property type="match status" value="1"/>
</dbReference>
<feature type="compositionally biased region" description="Gly residues" evidence="9">
    <location>
        <begin position="742"/>
        <end position="752"/>
    </location>
</feature>
<keyword evidence="3 8" id="KW-0963">Cytoplasm</keyword>
<accession>A0A399ERR2</accession>
<name>A0A399ERR2_9DEIN</name>
<evidence type="ECO:0000256" key="1">
    <source>
        <dbReference type="ARBA" id="ARBA00001849"/>
    </source>
</evidence>
<sequence>MTDTILEFLRKQPDKQYGLREIIRSLRLERAEAKESLDRLVAEGKLVETRRHTYMLPGAGSEIRKPVGGRPGRGFVAKLQVHPLGFGFAVPEEPGREDLYVPKGSLAGAWHGDRVVVVPQPPGRDRKPWGVVAEVLERARDRMTGRLDFKRGFAWLISDDPKLPRMIKLMPLGLGELEAGARIAVKINYPDRPGHEPYGEFLEYLGQADDPQSETEAVVVKHNLLKEFSPDALAEAERIPFEIPPSELERRTDFRGLNVFTIDGADAKDFDDAIHVERLPKGIFRVGVHVADVSHYVKEHSALDKDAYARATSVYLPGRVLPMLPERLSNGVCSLVPHEDRLVLSVLIDIDKDGQIRDYEFKEGVIRSVARLTYNQVQDYAEGKPLPEEYGFLAADLTLLLALTKALKEDRLQRGALDFRFSEVKVDIGDDGTPHLIPIREPDARSLIEELMLLANRTVARHLSERGIPALFRVHEDPSEKAYAELVQNLARLGYTLPHGEPSPKALQQILYKAEGQPEEKVVSSLLLRSLRLARYAAENLGHFGLAAEHYLHFTSPIRRYPDLVVHRVLRAVLKRRATEKKREEWAARFPGMAEHTSERERAAEEAERDLTKFYQCLWAQEQVGRTFKGIVSGVTDFGVFVALDNGVEGMIRLENLRDDYYHYTPDLLALVGQRSKRRIRIGDELEVSIMAANPAARQIDMEPAPAEGEPRAARSRRPAKRPEGAGRPPKPGKAAEAGPAQGPGKGKGARGGGKKAARSAVGPPAKRERPDRGTRVTVSKIYFGEWSGGTEGEPSPPQPPRSPDRPSQNRRRKRRRL</sequence>
<dbReference type="InterPro" id="IPR011805">
    <property type="entry name" value="RNase_R"/>
</dbReference>
<dbReference type="Proteomes" id="UP000265715">
    <property type="component" value="Unassembled WGS sequence"/>
</dbReference>
<comment type="similarity">
    <text evidence="8">Belongs to the RNR ribonuclease family. RNase R subfamily.</text>
</comment>
<evidence type="ECO:0000313" key="12">
    <source>
        <dbReference type="Proteomes" id="UP000265715"/>
    </source>
</evidence>
<dbReference type="SMART" id="SM00316">
    <property type="entry name" value="S1"/>
    <property type="match status" value="1"/>
</dbReference>
<keyword evidence="5 8" id="KW-0378">Hydrolase</keyword>
<evidence type="ECO:0000256" key="6">
    <source>
        <dbReference type="ARBA" id="ARBA00022839"/>
    </source>
</evidence>
<dbReference type="PROSITE" id="PS01175">
    <property type="entry name" value="RIBONUCLEASE_II"/>
    <property type="match status" value="1"/>
</dbReference>
<dbReference type="RefSeq" id="WP_119314375.1">
    <property type="nucleotide sequence ID" value="NZ_QXDL01000036.1"/>
</dbReference>
<dbReference type="GO" id="GO:0005829">
    <property type="term" value="C:cytosol"/>
    <property type="evidence" value="ECO:0007669"/>
    <property type="project" value="TreeGrafter"/>
</dbReference>
<organism evidence="11 12">
    <name type="scientific">Calidithermus terrae</name>
    <dbReference type="NCBI Taxonomy" id="1408545"/>
    <lineage>
        <taxon>Bacteria</taxon>
        <taxon>Thermotogati</taxon>
        <taxon>Deinococcota</taxon>
        <taxon>Deinococci</taxon>
        <taxon>Thermales</taxon>
        <taxon>Thermaceae</taxon>
        <taxon>Calidithermus</taxon>
    </lineage>
</organism>
<feature type="compositionally biased region" description="Basic and acidic residues" evidence="9">
    <location>
        <begin position="766"/>
        <end position="775"/>
    </location>
</feature>
<feature type="compositionally biased region" description="Basic residues" evidence="9">
    <location>
        <begin position="809"/>
        <end position="818"/>
    </location>
</feature>
<dbReference type="PANTHER" id="PTHR23355">
    <property type="entry name" value="RIBONUCLEASE"/>
    <property type="match status" value="1"/>
</dbReference>
<dbReference type="InterPro" id="IPR003029">
    <property type="entry name" value="S1_domain"/>
</dbReference>
<comment type="subcellular location">
    <subcellularLocation>
        <location evidence="2 8">Cytoplasm</location>
    </subcellularLocation>
</comment>
<keyword evidence="12" id="KW-1185">Reference proteome</keyword>
<dbReference type="SMART" id="SM00955">
    <property type="entry name" value="RNB"/>
    <property type="match status" value="1"/>
</dbReference>
<feature type="domain" description="S1 motif" evidence="10">
    <location>
        <begin position="625"/>
        <end position="705"/>
    </location>
</feature>
<dbReference type="PROSITE" id="PS50126">
    <property type="entry name" value="S1"/>
    <property type="match status" value="1"/>
</dbReference>
<dbReference type="EC" id="3.1.13.1" evidence="8"/>
<dbReference type="EMBL" id="QXDL01000036">
    <property type="protein sequence ID" value="RIH87337.1"/>
    <property type="molecule type" value="Genomic_DNA"/>
</dbReference>
<dbReference type="AlphaFoldDB" id="A0A399ERR2"/>
<dbReference type="Pfam" id="PF00575">
    <property type="entry name" value="S1"/>
    <property type="match status" value="1"/>
</dbReference>
<reference evidence="11 12" key="1">
    <citation type="submission" date="2018-08" db="EMBL/GenBank/DDBJ databases">
        <title>Meiothermus terrae DSM 26712 genome sequencing project.</title>
        <authorList>
            <person name="Da Costa M.S."/>
            <person name="Albuquerque L."/>
            <person name="Raposo P."/>
            <person name="Froufe H.J.C."/>
            <person name="Barroso C.S."/>
            <person name="Egas C."/>
        </authorList>
    </citation>
    <scope>NUCLEOTIDE SEQUENCE [LARGE SCALE GENOMIC DNA]</scope>
    <source>
        <strain evidence="11 12">DSM 26712</strain>
    </source>
</reference>
<evidence type="ECO:0000256" key="3">
    <source>
        <dbReference type="ARBA" id="ARBA00022490"/>
    </source>
</evidence>
<dbReference type="GO" id="GO:0006402">
    <property type="term" value="P:mRNA catabolic process"/>
    <property type="evidence" value="ECO:0007669"/>
    <property type="project" value="TreeGrafter"/>
</dbReference>
<dbReference type="InterPro" id="IPR012340">
    <property type="entry name" value="NA-bd_OB-fold"/>
</dbReference>
<feature type="region of interest" description="Disordered" evidence="9">
    <location>
        <begin position="697"/>
        <end position="818"/>
    </location>
</feature>
<dbReference type="HAMAP" id="MF_01895">
    <property type="entry name" value="RNase_R"/>
    <property type="match status" value="1"/>
</dbReference>
<dbReference type="Pfam" id="PF08206">
    <property type="entry name" value="OB_RNB"/>
    <property type="match status" value="1"/>
</dbReference>
<dbReference type="PANTHER" id="PTHR23355:SF9">
    <property type="entry name" value="DIS3-LIKE EXONUCLEASE 2"/>
    <property type="match status" value="1"/>
</dbReference>
<evidence type="ECO:0000256" key="9">
    <source>
        <dbReference type="SAM" id="MobiDB-lite"/>
    </source>
</evidence>
<dbReference type="InterPro" id="IPR050180">
    <property type="entry name" value="RNR_Ribonuclease"/>
</dbReference>
<gene>
    <name evidence="8 11" type="primary">rnr</name>
    <name evidence="11" type="ORF">Mterra_01205</name>
</gene>
<protein>
    <recommendedName>
        <fullName evidence="8">Ribonuclease R</fullName>
        <shortName evidence="8">RNase R</shortName>
        <ecNumber evidence="8">3.1.13.1</ecNumber>
    </recommendedName>
</protein>
<evidence type="ECO:0000259" key="10">
    <source>
        <dbReference type="PROSITE" id="PS50126"/>
    </source>
</evidence>
<keyword evidence="7 8" id="KW-0694">RNA-binding</keyword>
<dbReference type="OrthoDB" id="9764149at2"/>
<dbReference type="SUPFAM" id="SSF50249">
    <property type="entry name" value="Nucleic acid-binding proteins"/>
    <property type="match status" value="3"/>
</dbReference>
<dbReference type="Pfam" id="PF00773">
    <property type="entry name" value="RNB"/>
    <property type="match status" value="1"/>
</dbReference>
<dbReference type="InterPro" id="IPR013223">
    <property type="entry name" value="RNase_B_OB_dom"/>
</dbReference>